<dbReference type="Pfam" id="PF01381">
    <property type="entry name" value="HTH_3"/>
    <property type="match status" value="1"/>
</dbReference>
<reference evidence="3 4" key="1">
    <citation type="submission" date="2018-03" db="EMBL/GenBank/DDBJ databases">
        <authorList>
            <person name="Keele B.F."/>
        </authorList>
    </citation>
    <scope>NUCLEOTIDE SEQUENCE [LARGE SCALE GENOMIC DNA]</scope>
    <source>
        <strain evidence="3 4">IB-3</strain>
    </source>
</reference>
<dbReference type="EMBL" id="PYXZ01000010">
    <property type="protein sequence ID" value="PUA79469.1"/>
    <property type="molecule type" value="Genomic_DNA"/>
</dbReference>
<evidence type="ECO:0000259" key="2">
    <source>
        <dbReference type="PROSITE" id="PS50943"/>
    </source>
</evidence>
<feature type="domain" description="HTH cro/C1-type" evidence="2">
    <location>
        <begin position="35"/>
        <end position="91"/>
    </location>
</feature>
<dbReference type="InterPro" id="IPR001387">
    <property type="entry name" value="Cro/C1-type_HTH"/>
</dbReference>
<sequence>MVAATCLPRDRVATVDLTAPLVLAAMVSGIDPSELRAARERAGLTQHELARLVGAAGGERISRWELGSSEPRADFLVRLAQTLEIPTMRLVRFDGDVADLRALRLGAGLSAVELAAAANLAAPTYYAWEQGRWARLPDRSVIDALGRGLNQPTDTVTAAFAEAQRSRRQHERRAVGTDDQGPT</sequence>
<evidence type="ECO:0000313" key="4">
    <source>
        <dbReference type="Proteomes" id="UP000244867"/>
    </source>
</evidence>
<dbReference type="PROSITE" id="PS50943">
    <property type="entry name" value="HTH_CROC1"/>
    <property type="match status" value="2"/>
</dbReference>
<dbReference type="InterPro" id="IPR010982">
    <property type="entry name" value="Lambda_DNA-bd_dom_sf"/>
</dbReference>
<dbReference type="CDD" id="cd00093">
    <property type="entry name" value="HTH_XRE"/>
    <property type="match status" value="1"/>
</dbReference>
<name>A0A2R7YUA1_9ACTN</name>
<keyword evidence="4" id="KW-1185">Reference proteome</keyword>
<accession>A0A2R7YUA1</accession>
<gene>
    <name evidence="3" type="ORF">C7S10_19045</name>
</gene>
<protein>
    <recommendedName>
        <fullName evidence="2">HTH cro/C1-type domain-containing protein</fullName>
    </recommendedName>
</protein>
<dbReference type="PANTHER" id="PTHR43236:SF2">
    <property type="entry name" value="BLL0069 PROTEIN"/>
    <property type="match status" value="1"/>
</dbReference>
<dbReference type="PANTHER" id="PTHR43236">
    <property type="entry name" value="ANTITOXIN HIGA1"/>
    <property type="match status" value="1"/>
</dbReference>
<evidence type="ECO:0000313" key="3">
    <source>
        <dbReference type="EMBL" id="PUA79469.1"/>
    </source>
</evidence>
<proteinExistence type="predicted"/>
<dbReference type="Gene3D" id="1.10.260.40">
    <property type="entry name" value="lambda repressor-like DNA-binding domains"/>
    <property type="match status" value="2"/>
</dbReference>
<dbReference type="AlphaFoldDB" id="A0A2R7YUA1"/>
<evidence type="ECO:0000256" key="1">
    <source>
        <dbReference type="SAM" id="MobiDB-lite"/>
    </source>
</evidence>
<feature type="domain" description="HTH cro/C1-type" evidence="2">
    <location>
        <begin position="100"/>
        <end position="156"/>
    </location>
</feature>
<dbReference type="InterPro" id="IPR052345">
    <property type="entry name" value="Rad_response_metalloprotease"/>
</dbReference>
<dbReference type="GO" id="GO:0003677">
    <property type="term" value="F:DNA binding"/>
    <property type="evidence" value="ECO:0007669"/>
    <property type="project" value="InterPro"/>
</dbReference>
<dbReference type="SUPFAM" id="SSF47413">
    <property type="entry name" value="lambda repressor-like DNA-binding domains"/>
    <property type="match status" value="2"/>
</dbReference>
<comment type="caution">
    <text evidence="3">The sequence shown here is derived from an EMBL/GenBank/DDBJ whole genome shotgun (WGS) entry which is preliminary data.</text>
</comment>
<dbReference type="OrthoDB" id="4868097at2"/>
<dbReference type="SMART" id="SM00530">
    <property type="entry name" value="HTH_XRE"/>
    <property type="match status" value="2"/>
</dbReference>
<organism evidence="3 4">
    <name type="scientific">Nocardioides currus</name>
    <dbReference type="NCBI Taxonomy" id="2133958"/>
    <lineage>
        <taxon>Bacteria</taxon>
        <taxon>Bacillati</taxon>
        <taxon>Actinomycetota</taxon>
        <taxon>Actinomycetes</taxon>
        <taxon>Propionibacteriales</taxon>
        <taxon>Nocardioidaceae</taxon>
        <taxon>Nocardioides</taxon>
    </lineage>
</organism>
<dbReference type="Proteomes" id="UP000244867">
    <property type="component" value="Unassembled WGS sequence"/>
</dbReference>
<feature type="region of interest" description="Disordered" evidence="1">
    <location>
        <begin position="164"/>
        <end position="183"/>
    </location>
</feature>
<dbReference type="Pfam" id="PF13560">
    <property type="entry name" value="HTH_31"/>
    <property type="match status" value="1"/>
</dbReference>